<protein>
    <submittedName>
        <fullName evidence="1">Cysteine-rich CWC family protein</fullName>
    </submittedName>
</protein>
<evidence type="ECO:0000313" key="1">
    <source>
        <dbReference type="EMBL" id="KAB0583177.1"/>
    </source>
</evidence>
<dbReference type="RefSeq" id="WP_151123847.1">
    <property type="nucleotide sequence ID" value="NZ_CP088081.1"/>
</dbReference>
<dbReference type="AlphaFoldDB" id="A0A643FF92"/>
<evidence type="ECO:0000313" key="2">
    <source>
        <dbReference type="Proteomes" id="UP000430120"/>
    </source>
</evidence>
<dbReference type="InterPro" id="IPR032720">
    <property type="entry name" value="Cys_rich_CWC"/>
</dbReference>
<gene>
    <name evidence="1" type="ORF">F7Q92_09175</name>
</gene>
<proteinExistence type="predicted"/>
<dbReference type="EMBL" id="VZPB01000017">
    <property type="protein sequence ID" value="KAB0583177.1"/>
    <property type="molecule type" value="Genomic_DNA"/>
</dbReference>
<keyword evidence="2" id="KW-1185">Reference proteome</keyword>
<dbReference type="Proteomes" id="UP000430120">
    <property type="component" value="Unassembled WGS sequence"/>
</dbReference>
<organism evidence="1 2">
    <name type="scientific">Ideonella dechloratans</name>
    <dbReference type="NCBI Taxonomy" id="36863"/>
    <lineage>
        <taxon>Bacteria</taxon>
        <taxon>Pseudomonadati</taxon>
        <taxon>Pseudomonadota</taxon>
        <taxon>Betaproteobacteria</taxon>
        <taxon>Burkholderiales</taxon>
        <taxon>Sphaerotilaceae</taxon>
        <taxon>Ideonella</taxon>
    </lineage>
</organism>
<reference evidence="1 2" key="1">
    <citation type="submission" date="2019-09" db="EMBL/GenBank/DDBJ databases">
        <title>Draft genome sequences of 48 bacterial type strains from the CCUG.</title>
        <authorList>
            <person name="Tunovic T."/>
            <person name="Pineiro-Iglesias B."/>
            <person name="Unosson C."/>
            <person name="Inganas E."/>
            <person name="Ohlen M."/>
            <person name="Cardew S."/>
            <person name="Jensie-Markopoulos S."/>
            <person name="Salva-Serra F."/>
            <person name="Jaen-Luchoro D."/>
            <person name="Karlsson R."/>
            <person name="Svensson-Stadler L."/>
            <person name="Chun J."/>
            <person name="Moore E."/>
        </authorList>
    </citation>
    <scope>NUCLEOTIDE SEQUENCE [LARGE SCALE GENOMIC DNA]</scope>
    <source>
        <strain evidence="1 2">CCUG 30977</strain>
    </source>
</reference>
<sequence>MAPSDDTSSSAATDRCPRCGGGFHCGSQDAEPCACCSLTLSPALLAALRERYPSCLCLACLKALAAGAPLEPPAA</sequence>
<comment type="caution">
    <text evidence="1">The sequence shown here is derived from an EMBL/GenBank/DDBJ whole genome shotgun (WGS) entry which is preliminary data.</text>
</comment>
<name>A0A643FF92_IDEDE</name>
<dbReference type="Pfam" id="PF14375">
    <property type="entry name" value="Cys_rich_CWC"/>
    <property type="match status" value="1"/>
</dbReference>
<accession>A0A643FF92</accession>